<protein>
    <submittedName>
        <fullName evidence="1">Uncharacterized protein</fullName>
    </submittedName>
</protein>
<proteinExistence type="predicted"/>
<organism evidence="1">
    <name type="scientific">marine sediment metagenome</name>
    <dbReference type="NCBI Taxonomy" id="412755"/>
    <lineage>
        <taxon>unclassified sequences</taxon>
        <taxon>metagenomes</taxon>
        <taxon>ecological metagenomes</taxon>
    </lineage>
</organism>
<reference evidence="1" key="1">
    <citation type="journal article" date="2015" name="Nature">
        <title>Complex archaea that bridge the gap between prokaryotes and eukaryotes.</title>
        <authorList>
            <person name="Spang A."/>
            <person name="Saw J.H."/>
            <person name="Jorgensen S.L."/>
            <person name="Zaremba-Niedzwiedzka K."/>
            <person name="Martijn J."/>
            <person name="Lind A.E."/>
            <person name="van Eijk R."/>
            <person name="Schleper C."/>
            <person name="Guy L."/>
            <person name="Ettema T.J."/>
        </authorList>
    </citation>
    <scope>NUCLEOTIDE SEQUENCE</scope>
</reference>
<gene>
    <name evidence="1" type="ORF">LCGC14_1425700</name>
</gene>
<evidence type="ECO:0000313" key="1">
    <source>
        <dbReference type="EMBL" id="KKM71922.1"/>
    </source>
</evidence>
<accession>A0A0F9MRU4</accession>
<sequence>MNLLNIQVSSLVYDRDKLIRAFCKKEKIFTKLNSPSHIILFFKHEGSGTPFKTHFSRGPHGRKVDDYLIEQMAMQLKLTKEQFLGIYDCKYYKNDYILFVKENLGPKDPLDLL</sequence>
<name>A0A0F9MRU4_9ZZZZ</name>
<dbReference type="EMBL" id="LAZR01009555">
    <property type="protein sequence ID" value="KKM71922.1"/>
    <property type="molecule type" value="Genomic_DNA"/>
</dbReference>
<dbReference type="AlphaFoldDB" id="A0A0F9MRU4"/>
<comment type="caution">
    <text evidence="1">The sequence shown here is derived from an EMBL/GenBank/DDBJ whole genome shotgun (WGS) entry which is preliminary data.</text>
</comment>